<dbReference type="Gene3D" id="2.60.120.10">
    <property type="entry name" value="Jelly Rolls"/>
    <property type="match status" value="1"/>
</dbReference>
<dbReference type="PANTHER" id="PTHR24567:SF26">
    <property type="entry name" value="REGULATORY PROTEIN YEIL"/>
    <property type="match status" value="1"/>
</dbReference>
<keyword evidence="6" id="KW-0808">Transferase</keyword>
<accession>A0A1M7HGW0</accession>
<keyword evidence="6" id="KW-0418">Kinase</keyword>
<evidence type="ECO:0000256" key="2">
    <source>
        <dbReference type="ARBA" id="ARBA00023125"/>
    </source>
</evidence>
<keyword evidence="7" id="KW-1185">Reference proteome</keyword>
<dbReference type="SUPFAM" id="SSF46785">
    <property type="entry name" value="Winged helix' DNA-binding domain"/>
    <property type="match status" value="1"/>
</dbReference>
<dbReference type="PANTHER" id="PTHR24567">
    <property type="entry name" value="CRP FAMILY TRANSCRIPTIONAL REGULATORY PROTEIN"/>
    <property type="match status" value="1"/>
</dbReference>
<protein>
    <submittedName>
        <fullName evidence="6">cAMP-binding domain of CRP or a regulatory subunit of cAMP-dependent protein kinases</fullName>
    </submittedName>
</protein>
<dbReference type="InterPro" id="IPR050397">
    <property type="entry name" value="Env_Response_Regulators"/>
</dbReference>
<dbReference type="SUPFAM" id="SSF51206">
    <property type="entry name" value="cAMP-binding domain-like"/>
    <property type="match status" value="1"/>
</dbReference>
<keyword evidence="2" id="KW-0238">DNA-binding</keyword>
<reference evidence="7" key="1">
    <citation type="submission" date="2016-11" db="EMBL/GenBank/DDBJ databases">
        <authorList>
            <person name="Varghese N."/>
            <person name="Submissions S."/>
        </authorList>
    </citation>
    <scope>NUCLEOTIDE SEQUENCE [LARGE SCALE GENOMIC DNA]</scope>
    <source>
        <strain evidence="7">ACAM 48</strain>
    </source>
</reference>
<feature type="domain" description="HTH crp-type" evidence="5">
    <location>
        <begin position="262"/>
        <end position="331"/>
    </location>
</feature>
<gene>
    <name evidence="6" type="ORF">SAMN05878281_0132</name>
</gene>
<dbReference type="InterPro" id="IPR018490">
    <property type="entry name" value="cNMP-bd_dom_sf"/>
</dbReference>
<dbReference type="GO" id="GO:0016301">
    <property type="term" value="F:kinase activity"/>
    <property type="evidence" value="ECO:0007669"/>
    <property type="project" value="UniProtKB-KW"/>
</dbReference>
<dbReference type="InterPro" id="IPR036388">
    <property type="entry name" value="WH-like_DNA-bd_sf"/>
</dbReference>
<dbReference type="InterPro" id="IPR014710">
    <property type="entry name" value="RmlC-like_jellyroll"/>
</dbReference>
<dbReference type="GO" id="GO:0005829">
    <property type="term" value="C:cytosol"/>
    <property type="evidence" value="ECO:0007669"/>
    <property type="project" value="TreeGrafter"/>
</dbReference>
<dbReference type="OrthoDB" id="9127033at2"/>
<dbReference type="AlphaFoldDB" id="A0A1M7HGW0"/>
<proteinExistence type="predicted"/>
<dbReference type="RefSeq" id="WP_079733524.1">
    <property type="nucleotide sequence ID" value="NZ_LT670848.1"/>
</dbReference>
<evidence type="ECO:0000259" key="4">
    <source>
        <dbReference type="PROSITE" id="PS50042"/>
    </source>
</evidence>
<dbReference type="GO" id="GO:0003677">
    <property type="term" value="F:DNA binding"/>
    <property type="evidence" value="ECO:0007669"/>
    <property type="project" value="UniProtKB-KW"/>
</dbReference>
<evidence type="ECO:0000256" key="1">
    <source>
        <dbReference type="ARBA" id="ARBA00023015"/>
    </source>
</evidence>
<dbReference type="EMBL" id="LT670848">
    <property type="protein sequence ID" value="SHM27735.1"/>
    <property type="molecule type" value="Genomic_DNA"/>
</dbReference>
<dbReference type="PROSITE" id="PS50042">
    <property type="entry name" value="CNMP_BINDING_3"/>
    <property type="match status" value="1"/>
</dbReference>
<evidence type="ECO:0000256" key="3">
    <source>
        <dbReference type="ARBA" id="ARBA00023163"/>
    </source>
</evidence>
<dbReference type="Proteomes" id="UP000190235">
    <property type="component" value="Chromosome I"/>
</dbReference>
<evidence type="ECO:0000313" key="7">
    <source>
        <dbReference type="Proteomes" id="UP000190235"/>
    </source>
</evidence>
<keyword evidence="1" id="KW-0805">Transcription regulation</keyword>
<name>A0A1M7HGW0_9FLAO</name>
<dbReference type="GO" id="GO:0003700">
    <property type="term" value="F:DNA-binding transcription factor activity"/>
    <property type="evidence" value="ECO:0007669"/>
    <property type="project" value="TreeGrafter"/>
</dbReference>
<sequence length="337" mass="38862">MKCILYISDNNSGHRIPGEFREEQDYEFIYSNSLKTFQELFLKHKPDLLIWDKKTPISSKIFRENPALLKFPILSIVAEDKIETQKPLYTKHKFLPNSHSQEELWQKIVSLTNAESKNFKGTKKVKKTAVPDIEALKSFMEKKGELISLDKHKILFRENRHSSFIYLIKQGLIKTSRMDQLGKELITGIYRKNDLLGLYGFHENPLTTEMATSLEPSKFYRILHTEFREILQENQELNLDLAQYLADTVLTLKSQLLEMAYASVLKKTSNTILQFASELENPEFKGLNISRTDLASMAGISTESFIRSLSSLKKEGIIAIKGKKINILKPDKLQEIT</sequence>
<dbReference type="Pfam" id="PF00027">
    <property type="entry name" value="cNMP_binding"/>
    <property type="match status" value="1"/>
</dbReference>
<keyword evidence="3" id="KW-0804">Transcription</keyword>
<organism evidence="6 7">
    <name type="scientific">Salegentibacter salegens</name>
    <dbReference type="NCBI Taxonomy" id="143223"/>
    <lineage>
        <taxon>Bacteria</taxon>
        <taxon>Pseudomonadati</taxon>
        <taxon>Bacteroidota</taxon>
        <taxon>Flavobacteriia</taxon>
        <taxon>Flavobacteriales</taxon>
        <taxon>Flavobacteriaceae</taxon>
        <taxon>Salegentibacter</taxon>
    </lineage>
</organism>
<dbReference type="InterPro" id="IPR036390">
    <property type="entry name" value="WH_DNA-bd_sf"/>
</dbReference>
<dbReference type="InterPro" id="IPR000595">
    <property type="entry name" value="cNMP-bd_dom"/>
</dbReference>
<feature type="domain" description="Cyclic nucleotide-binding" evidence="4">
    <location>
        <begin position="155"/>
        <end position="248"/>
    </location>
</feature>
<evidence type="ECO:0000313" key="6">
    <source>
        <dbReference type="EMBL" id="SHM27735.1"/>
    </source>
</evidence>
<dbReference type="InterPro" id="IPR012318">
    <property type="entry name" value="HTH_CRP"/>
</dbReference>
<dbReference type="Gene3D" id="1.10.10.10">
    <property type="entry name" value="Winged helix-like DNA-binding domain superfamily/Winged helix DNA-binding domain"/>
    <property type="match status" value="1"/>
</dbReference>
<dbReference type="SMART" id="SM00419">
    <property type="entry name" value="HTH_CRP"/>
    <property type="match status" value="1"/>
</dbReference>
<evidence type="ECO:0000259" key="5">
    <source>
        <dbReference type="PROSITE" id="PS51063"/>
    </source>
</evidence>
<dbReference type="STRING" id="143223.SAMN05878281_0132"/>
<dbReference type="PROSITE" id="PS51063">
    <property type="entry name" value="HTH_CRP_2"/>
    <property type="match status" value="1"/>
</dbReference>
<dbReference type="CDD" id="cd00038">
    <property type="entry name" value="CAP_ED"/>
    <property type="match status" value="1"/>
</dbReference>
<dbReference type="Pfam" id="PF13545">
    <property type="entry name" value="HTH_Crp_2"/>
    <property type="match status" value="1"/>
</dbReference>